<evidence type="ECO:0000256" key="6">
    <source>
        <dbReference type="SAM" id="Phobius"/>
    </source>
</evidence>
<comment type="caution">
    <text evidence="8">The sequence shown here is derived from an EMBL/GenBank/DDBJ whole genome shotgun (WGS) entry which is preliminary data.</text>
</comment>
<evidence type="ECO:0000256" key="4">
    <source>
        <dbReference type="ARBA" id="ARBA00022989"/>
    </source>
</evidence>
<dbReference type="GO" id="GO:0005886">
    <property type="term" value="C:plasma membrane"/>
    <property type="evidence" value="ECO:0007669"/>
    <property type="project" value="UniProtKB-SubCell"/>
</dbReference>
<accession>A0A9X1QPE4</accession>
<dbReference type="Pfam" id="PF00482">
    <property type="entry name" value="T2SSF"/>
    <property type="match status" value="1"/>
</dbReference>
<keyword evidence="3 6" id="KW-0812">Transmembrane</keyword>
<dbReference type="PANTHER" id="PTHR35007">
    <property type="entry name" value="INTEGRAL MEMBRANE PROTEIN-RELATED"/>
    <property type="match status" value="1"/>
</dbReference>
<proteinExistence type="predicted"/>
<dbReference type="Proteomes" id="UP001139336">
    <property type="component" value="Unassembled WGS sequence"/>
</dbReference>
<sequence length="208" mass="22187">MTPMMAFSIMLCAAALWLPSLRPRGRIRSREQNPHRVRRRRHPWWARDGPRQASRSSRSRRPDPALLLTCAADIDLFATCVSAGLSSAAAASTVAASARPATAEQWATVSALLELGMPPEKAWSPVVGLPGLGDLAGLSTSSHRSGAALADGCERIAERLRAETEEHATAAAERAGVFIAMPLALCFLPAFILVGLAPVIVSLARDLF</sequence>
<evidence type="ECO:0000256" key="5">
    <source>
        <dbReference type="ARBA" id="ARBA00023136"/>
    </source>
</evidence>
<keyword evidence="5 6" id="KW-0472">Membrane</keyword>
<organism evidence="8 9">
    <name type="scientific">Corynebacterium uropygiale</name>
    <dbReference type="NCBI Taxonomy" id="1775911"/>
    <lineage>
        <taxon>Bacteria</taxon>
        <taxon>Bacillati</taxon>
        <taxon>Actinomycetota</taxon>
        <taxon>Actinomycetes</taxon>
        <taxon>Mycobacteriales</taxon>
        <taxon>Corynebacteriaceae</taxon>
        <taxon>Corynebacterium</taxon>
    </lineage>
</organism>
<evidence type="ECO:0000313" key="9">
    <source>
        <dbReference type="Proteomes" id="UP001139336"/>
    </source>
</evidence>
<comment type="subcellular location">
    <subcellularLocation>
        <location evidence="1">Cell membrane</location>
        <topology evidence="1">Multi-pass membrane protein</topology>
    </subcellularLocation>
</comment>
<keyword evidence="2" id="KW-1003">Cell membrane</keyword>
<evidence type="ECO:0000256" key="2">
    <source>
        <dbReference type="ARBA" id="ARBA00022475"/>
    </source>
</evidence>
<gene>
    <name evidence="8" type="ORF">L1O03_00990</name>
</gene>
<dbReference type="AlphaFoldDB" id="A0A9X1QPE4"/>
<dbReference type="EMBL" id="JAKGSI010000001">
    <property type="protein sequence ID" value="MCF4005755.1"/>
    <property type="molecule type" value="Genomic_DNA"/>
</dbReference>
<feature type="transmembrane region" description="Helical" evidence="6">
    <location>
        <begin position="177"/>
        <end position="204"/>
    </location>
</feature>
<dbReference type="PANTHER" id="PTHR35007:SF3">
    <property type="entry name" value="POSSIBLE CONSERVED ALANINE RICH MEMBRANE PROTEIN"/>
    <property type="match status" value="1"/>
</dbReference>
<reference evidence="8" key="1">
    <citation type="submission" date="2022-01" db="EMBL/GenBank/DDBJ databases">
        <title>Corynebacterium sp. nov isolated from isolated from the feces of the greater white-fronted geese (Anser albifrons) at Poyang Lake, PR China.</title>
        <authorList>
            <person name="Liu Q."/>
        </authorList>
    </citation>
    <scope>NUCLEOTIDE SEQUENCE</scope>
    <source>
        <strain evidence="8">JCM 32435</strain>
    </source>
</reference>
<protein>
    <submittedName>
        <fullName evidence="8">Type II secretion system F family protein</fullName>
    </submittedName>
</protein>
<keyword evidence="4 6" id="KW-1133">Transmembrane helix</keyword>
<evidence type="ECO:0000313" key="8">
    <source>
        <dbReference type="EMBL" id="MCF4005755.1"/>
    </source>
</evidence>
<evidence type="ECO:0000256" key="1">
    <source>
        <dbReference type="ARBA" id="ARBA00004651"/>
    </source>
</evidence>
<dbReference type="RefSeq" id="WP_236117558.1">
    <property type="nucleotide sequence ID" value="NZ_JAKGSI010000001.1"/>
</dbReference>
<feature type="domain" description="Type II secretion system protein GspF" evidence="7">
    <location>
        <begin position="74"/>
        <end position="196"/>
    </location>
</feature>
<dbReference type="InterPro" id="IPR018076">
    <property type="entry name" value="T2SS_GspF_dom"/>
</dbReference>
<name>A0A9X1QPE4_9CORY</name>
<evidence type="ECO:0000259" key="7">
    <source>
        <dbReference type="Pfam" id="PF00482"/>
    </source>
</evidence>
<evidence type="ECO:0000256" key="3">
    <source>
        <dbReference type="ARBA" id="ARBA00022692"/>
    </source>
</evidence>
<keyword evidence="9" id="KW-1185">Reference proteome</keyword>